<dbReference type="Proteomes" id="UP000237798">
    <property type="component" value="Unassembled WGS sequence"/>
</dbReference>
<reference evidence="1 2" key="1">
    <citation type="submission" date="2018-03" db="EMBL/GenBank/DDBJ databases">
        <title>Genome sequence of Clostridium luticellarii DSM 29923.</title>
        <authorList>
            <person name="Poehlein A."/>
            <person name="Daniel R."/>
        </authorList>
    </citation>
    <scope>NUCLEOTIDE SEQUENCE [LARGE SCALE GENOMIC DNA]</scope>
    <source>
        <strain evidence="1 2">DSM 29923</strain>
    </source>
</reference>
<evidence type="ECO:0000313" key="2">
    <source>
        <dbReference type="Proteomes" id="UP000237798"/>
    </source>
</evidence>
<dbReference type="OrthoDB" id="1757897at2"/>
<proteinExistence type="predicted"/>
<keyword evidence="2" id="KW-1185">Reference proteome</keyword>
<evidence type="ECO:0008006" key="3">
    <source>
        <dbReference type="Google" id="ProtNLM"/>
    </source>
</evidence>
<comment type="caution">
    <text evidence="1">The sequence shown here is derived from an EMBL/GenBank/DDBJ whole genome shotgun (WGS) entry which is preliminary data.</text>
</comment>
<sequence length="114" mass="13097">MMQKLFDYLADLGYEVYFPNQKTGECTSFYIVLKEQLTTSSIYSFKLGHTNIDVILYAPRTQTLALLDKKKEIKEHLKSYEGLFYGGYESPTIEDDSVKGITCSVTYRAQKVLI</sequence>
<gene>
    <name evidence="1" type="ORF">CLLU_22830</name>
</gene>
<dbReference type="RefSeq" id="WP_106009907.1">
    <property type="nucleotide sequence ID" value="NZ_PVXP01000034.1"/>
</dbReference>
<dbReference type="AlphaFoldDB" id="A0A2T0BLH4"/>
<organism evidence="1 2">
    <name type="scientific">Clostridium luticellarii</name>
    <dbReference type="NCBI Taxonomy" id="1691940"/>
    <lineage>
        <taxon>Bacteria</taxon>
        <taxon>Bacillati</taxon>
        <taxon>Bacillota</taxon>
        <taxon>Clostridia</taxon>
        <taxon>Eubacteriales</taxon>
        <taxon>Clostridiaceae</taxon>
        <taxon>Clostridium</taxon>
    </lineage>
</organism>
<protein>
    <recommendedName>
        <fullName evidence="3">Phage protein</fullName>
    </recommendedName>
</protein>
<name>A0A2T0BLH4_9CLOT</name>
<evidence type="ECO:0000313" key="1">
    <source>
        <dbReference type="EMBL" id="PRR84744.1"/>
    </source>
</evidence>
<accession>A0A2T0BLH4</accession>
<dbReference type="EMBL" id="PVXP01000034">
    <property type="protein sequence ID" value="PRR84744.1"/>
    <property type="molecule type" value="Genomic_DNA"/>
</dbReference>